<organism evidence="2 3">
    <name type="scientific">Rhynchosporium graminicola</name>
    <dbReference type="NCBI Taxonomy" id="2792576"/>
    <lineage>
        <taxon>Eukaryota</taxon>
        <taxon>Fungi</taxon>
        <taxon>Dikarya</taxon>
        <taxon>Ascomycota</taxon>
        <taxon>Pezizomycotina</taxon>
        <taxon>Leotiomycetes</taxon>
        <taxon>Helotiales</taxon>
        <taxon>Ploettnerulaceae</taxon>
        <taxon>Rhynchosporium</taxon>
    </lineage>
</organism>
<dbReference type="STRING" id="914237.A0A1E1K1Z6"/>
<evidence type="ECO:0000313" key="3">
    <source>
        <dbReference type="Proteomes" id="UP000178129"/>
    </source>
</evidence>
<reference evidence="3" key="1">
    <citation type="submission" date="2016-03" db="EMBL/GenBank/DDBJ databases">
        <authorList>
            <person name="Ploux O."/>
        </authorList>
    </citation>
    <scope>NUCLEOTIDE SEQUENCE [LARGE SCALE GENOMIC DNA]</scope>
    <source>
        <strain evidence="3">UK7</strain>
    </source>
</reference>
<dbReference type="InParanoid" id="A0A1E1K1Z6"/>
<gene>
    <name evidence="2" type="ORF">RCO7_06856</name>
</gene>
<protein>
    <submittedName>
        <fullName evidence="2">Uncharacterized protein</fullName>
    </submittedName>
</protein>
<accession>A0A1E1K1Z6</accession>
<keyword evidence="3" id="KW-1185">Reference proteome</keyword>
<evidence type="ECO:0000313" key="2">
    <source>
        <dbReference type="EMBL" id="CZS90554.1"/>
    </source>
</evidence>
<name>A0A1E1K1Z6_9HELO</name>
<evidence type="ECO:0000256" key="1">
    <source>
        <dbReference type="SAM" id="SignalP"/>
    </source>
</evidence>
<feature type="chain" id="PRO_5009445480" evidence="1">
    <location>
        <begin position="30"/>
        <end position="189"/>
    </location>
</feature>
<dbReference type="AlphaFoldDB" id="A0A1E1K1Z6"/>
<proteinExistence type="predicted"/>
<dbReference type="EMBL" id="FJUW01000004">
    <property type="protein sequence ID" value="CZS90554.1"/>
    <property type="molecule type" value="Genomic_DNA"/>
</dbReference>
<keyword evidence="1" id="KW-0732">Signal</keyword>
<comment type="caution">
    <text evidence="2">The sequence shown here is derived from an EMBL/GenBank/DDBJ whole genome shotgun (WGS) entry which is preliminary data.</text>
</comment>
<feature type="signal peptide" evidence="1">
    <location>
        <begin position="1"/>
        <end position="29"/>
    </location>
</feature>
<sequence length="189" mass="21101">MKFINSLAKVFRALVVLEFLLAVSKEATAVEHIGISISENGASHRWPVTPFRFEGEINGILLNTSGTVQEIYAQAAKHPMFAEEHKIEEGKPELAEREQLAPDKILCIPIPGQKWYEATESTIQDGIKNLRKLNGNPFEVRPLCSALASYAQEIATTCRKMHQQRRGWVIGGQAFGNEGFNVIIHDDKC</sequence>
<dbReference type="Proteomes" id="UP000178129">
    <property type="component" value="Unassembled WGS sequence"/>
</dbReference>